<accession>A0A495JP92</accession>
<name>A0A495JP92_9ACTN</name>
<evidence type="ECO:0000256" key="1">
    <source>
        <dbReference type="SAM" id="SignalP"/>
    </source>
</evidence>
<dbReference type="EMBL" id="RBKT01000001">
    <property type="protein sequence ID" value="RKR90455.1"/>
    <property type="molecule type" value="Genomic_DNA"/>
</dbReference>
<organism evidence="2 3">
    <name type="scientific">Micromonospora pisi</name>
    <dbReference type="NCBI Taxonomy" id="589240"/>
    <lineage>
        <taxon>Bacteria</taxon>
        <taxon>Bacillati</taxon>
        <taxon>Actinomycetota</taxon>
        <taxon>Actinomycetes</taxon>
        <taxon>Micromonosporales</taxon>
        <taxon>Micromonosporaceae</taxon>
        <taxon>Micromonospora</taxon>
    </lineage>
</organism>
<dbReference type="AlphaFoldDB" id="A0A495JP92"/>
<feature type="chain" id="PRO_5019792007" evidence="1">
    <location>
        <begin position="30"/>
        <end position="93"/>
    </location>
</feature>
<evidence type="ECO:0000313" key="3">
    <source>
        <dbReference type="Proteomes" id="UP000277671"/>
    </source>
</evidence>
<keyword evidence="3" id="KW-1185">Reference proteome</keyword>
<protein>
    <submittedName>
        <fullName evidence="2">Uncharacterized protein</fullName>
    </submittedName>
</protein>
<gene>
    <name evidence="2" type="ORF">BDK92_4828</name>
</gene>
<dbReference type="RefSeq" id="WP_121158722.1">
    <property type="nucleotide sequence ID" value="NZ_RBKT01000001.1"/>
</dbReference>
<feature type="signal peptide" evidence="1">
    <location>
        <begin position="1"/>
        <end position="29"/>
    </location>
</feature>
<sequence>MRHRSARLAPTLLATAVAGLLAATTVAGAAVAGGTASPSRAHQAQTTVPLAGTAAGATGEVHLLGTPIGACATCFVEPRDQGSIVIPTLPVAP</sequence>
<proteinExistence type="predicted"/>
<dbReference type="Proteomes" id="UP000277671">
    <property type="component" value="Unassembled WGS sequence"/>
</dbReference>
<reference evidence="2 3" key="1">
    <citation type="submission" date="2018-10" db="EMBL/GenBank/DDBJ databases">
        <title>Sequencing the genomes of 1000 actinobacteria strains.</title>
        <authorList>
            <person name="Klenk H.-P."/>
        </authorList>
    </citation>
    <scope>NUCLEOTIDE SEQUENCE [LARGE SCALE GENOMIC DNA]</scope>
    <source>
        <strain evidence="2 3">DSM 45175</strain>
    </source>
</reference>
<keyword evidence="1" id="KW-0732">Signal</keyword>
<comment type="caution">
    <text evidence="2">The sequence shown here is derived from an EMBL/GenBank/DDBJ whole genome shotgun (WGS) entry which is preliminary data.</text>
</comment>
<evidence type="ECO:0000313" key="2">
    <source>
        <dbReference type="EMBL" id="RKR90455.1"/>
    </source>
</evidence>